<protein>
    <submittedName>
        <fullName evidence="2">Uncharacterized protein</fullName>
    </submittedName>
</protein>
<evidence type="ECO:0000313" key="3">
    <source>
        <dbReference type="Proteomes" id="UP000307440"/>
    </source>
</evidence>
<keyword evidence="3" id="KW-1185">Reference proteome</keyword>
<accession>A0A5C3KXK3</accession>
<feature type="region of interest" description="Disordered" evidence="1">
    <location>
        <begin position="12"/>
        <end position="37"/>
    </location>
</feature>
<organism evidence="2 3">
    <name type="scientific">Coprinopsis marcescibilis</name>
    <name type="common">Agaric fungus</name>
    <name type="synonym">Psathyrella marcescibilis</name>
    <dbReference type="NCBI Taxonomy" id="230819"/>
    <lineage>
        <taxon>Eukaryota</taxon>
        <taxon>Fungi</taxon>
        <taxon>Dikarya</taxon>
        <taxon>Basidiomycota</taxon>
        <taxon>Agaricomycotina</taxon>
        <taxon>Agaricomycetes</taxon>
        <taxon>Agaricomycetidae</taxon>
        <taxon>Agaricales</taxon>
        <taxon>Agaricineae</taxon>
        <taxon>Psathyrellaceae</taxon>
        <taxon>Coprinopsis</taxon>
    </lineage>
</organism>
<reference evidence="2 3" key="1">
    <citation type="journal article" date="2019" name="Nat. Ecol. Evol.">
        <title>Megaphylogeny resolves global patterns of mushroom evolution.</title>
        <authorList>
            <person name="Varga T."/>
            <person name="Krizsan K."/>
            <person name="Foldi C."/>
            <person name="Dima B."/>
            <person name="Sanchez-Garcia M."/>
            <person name="Sanchez-Ramirez S."/>
            <person name="Szollosi G.J."/>
            <person name="Szarkandi J.G."/>
            <person name="Papp V."/>
            <person name="Albert L."/>
            <person name="Andreopoulos W."/>
            <person name="Angelini C."/>
            <person name="Antonin V."/>
            <person name="Barry K.W."/>
            <person name="Bougher N.L."/>
            <person name="Buchanan P."/>
            <person name="Buyck B."/>
            <person name="Bense V."/>
            <person name="Catcheside P."/>
            <person name="Chovatia M."/>
            <person name="Cooper J."/>
            <person name="Damon W."/>
            <person name="Desjardin D."/>
            <person name="Finy P."/>
            <person name="Geml J."/>
            <person name="Haridas S."/>
            <person name="Hughes K."/>
            <person name="Justo A."/>
            <person name="Karasinski D."/>
            <person name="Kautmanova I."/>
            <person name="Kiss B."/>
            <person name="Kocsube S."/>
            <person name="Kotiranta H."/>
            <person name="LaButti K.M."/>
            <person name="Lechner B.E."/>
            <person name="Liimatainen K."/>
            <person name="Lipzen A."/>
            <person name="Lukacs Z."/>
            <person name="Mihaltcheva S."/>
            <person name="Morgado L.N."/>
            <person name="Niskanen T."/>
            <person name="Noordeloos M.E."/>
            <person name="Ohm R.A."/>
            <person name="Ortiz-Santana B."/>
            <person name="Ovrebo C."/>
            <person name="Racz N."/>
            <person name="Riley R."/>
            <person name="Savchenko A."/>
            <person name="Shiryaev A."/>
            <person name="Soop K."/>
            <person name="Spirin V."/>
            <person name="Szebenyi C."/>
            <person name="Tomsovsky M."/>
            <person name="Tulloss R.E."/>
            <person name="Uehling J."/>
            <person name="Grigoriev I.V."/>
            <person name="Vagvolgyi C."/>
            <person name="Papp T."/>
            <person name="Martin F.M."/>
            <person name="Miettinen O."/>
            <person name="Hibbett D.S."/>
            <person name="Nagy L.G."/>
        </authorList>
    </citation>
    <scope>NUCLEOTIDE SEQUENCE [LARGE SCALE GENOMIC DNA]</scope>
    <source>
        <strain evidence="2 3">CBS 121175</strain>
    </source>
</reference>
<proteinExistence type="predicted"/>
<sequence>MLCRTNICITHPPPAPAASPKGLNSRPKGLRDKKGTFGSSVGVTRTCTRKLSRFVGLQECVVLMSQALCVLSISARSNPLERQGYACLGSLFSLPESLPAKHETGRTI</sequence>
<dbReference type="Proteomes" id="UP000307440">
    <property type="component" value="Unassembled WGS sequence"/>
</dbReference>
<dbReference type="AlphaFoldDB" id="A0A5C3KXK3"/>
<dbReference type="EMBL" id="ML210187">
    <property type="protein sequence ID" value="TFK25389.1"/>
    <property type="molecule type" value="Genomic_DNA"/>
</dbReference>
<gene>
    <name evidence="2" type="ORF">FA15DRAFT_361761</name>
</gene>
<evidence type="ECO:0000256" key="1">
    <source>
        <dbReference type="SAM" id="MobiDB-lite"/>
    </source>
</evidence>
<evidence type="ECO:0000313" key="2">
    <source>
        <dbReference type="EMBL" id="TFK25389.1"/>
    </source>
</evidence>
<name>A0A5C3KXK3_COPMA</name>